<evidence type="ECO:0000313" key="2">
    <source>
        <dbReference type="Proteomes" id="UP001055057"/>
    </source>
</evidence>
<reference evidence="1" key="2">
    <citation type="submission" date="2021-08" db="EMBL/GenBank/DDBJ databases">
        <authorList>
            <person name="Tani A."/>
            <person name="Ola A."/>
            <person name="Ogura Y."/>
            <person name="Katsura K."/>
            <person name="Hayashi T."/>
        </authorList>
    </citation>
    <scope>NUCLEOTIDE SEQUENCE</scope>
    <source>
        <strain evidence="1">DSM 23632</strain>
    </source>
</reference>
<organism evidence="1 2">
    <name type="scientific">Methylobacterium trifolii</name>
    <dbReference type="NCBI Taxonomy" id="1003092"/>
    <lineage>
        <taxon>Bacteria</taxon>
        <taxon>Pseudomonadati</taxon>
        <taxon>Pseudomonadota</taxon>
        <taxon>Alphaproteobacteria</taxon>
        <taxon>Hyphomicrobiales</taxon>
        <taxon>Methylobacteriaceae</taxon>
        <taxon>Methylobacterium</taxon>
    </lineage>
</organism>
<evidence type="ECO:0000313" key="1">
    <source>
        <dbReference type="EMBL" id="GJE60188.1"/>
    </source>
</evidence>
<keyword evidence="2" id="KW-1185">Reference proteome</keyword>
<dbReference type="EMBL" id="BPRB01000120">
    <property type="protein sequence ID" value="GJE60188.1"/>
    <property type="molecule type" value="Genomic_DNA"/>
</dbReference>
<dbReference type="RefSeq" id="WP_238182725.1">
    <property type="nucleotide sequence ID" value="NZ_BPRB01000120.1"/>
</dbReference>
<reference evidence="1" key="1">
    <citation type="journal article" date="2021" name="Front. Microbiol.">
        <title>Comprehensive Comparative Genomics and Phenotyping of Methylobacterium Species.</title>
        <authorList>
            <person name="Alessa O."/>
            <person name="Ogura Y."/>
            <person name="Fujitani Y."/>
            <person name="Takami H."/>
            <person name="Hayashi T."/>
            <person name="Sahin N."/>
            <person name="Tani A."/>
        </authorList>
    </citation>
    <scope>NUCLEOTIDE SEQUENCE</scope>
    <source>
        <strain evidence="1">DSM 23632</strain>
    </source>
</reference>
<comment type="caution">
    <text evidence="1">The sequence shown here is derived from an EMBL/GenBank/DDBJ whole genome shotgun (WGS) entry which is preliminary data.</text>
</comment>
<accession>A0ABQ4U1K0</accession>
<gene>
    <name evidence="1" type="ORF">MPOCJGCO_2299</name>
</gene>
<proteinExistence type="predicted"/>
<name>A0ABQ4U1K0_9HYPH</name>
<dbReference type="Proteomes" id="UP001055057">
    <property type="component" value="Unassembled WGS sequence"/>
</dbReference>
<protein>
    <submittedName>
        <fullName evidence="1">Uncharacterized protein</fullName>
    </submittedName>
</protein>
<sequence>MAPRLGLPPLGVVVVGRATIASIGGDIDKGRFALGVILIPAGFSACLVPKR</sequence>